<comment type="caution">
    <text evidence="2">The sequence shown here is derived from an EMBL/GenBank/DDBJ whole genome shotgun (WGS) entry which is preliminary data.</text>
</comment>
<accession>A0AAW7Y9F7</accession>
<feature type="compositionally biased region" description="Polar residues" evidence="1">
    <location>
        <begin position="7"/>
        <end position="22"/>
    </location>
</feature>
<sequence length="57" mass="6272">MRPMTYARSNTRSPSLSRTTSHAPRFKARTAPQVSADIHQMPSQTIISTKSANEKAA</sequence>
<name>A0AAW7Y9F7_9GAMM</name>
<proteinExistence type="predicted"/>
<dbReference type="AlphaFoldDB" id="A0AAW7Y9F7"/>
<feature type="region of interest" description="Disordered" evidence="1">
    <location>
        <begin position="1"/>
        <end position="57"/>
    </location>
</feature>
<evidence type="ECO:0000256" key="1">
    <source>
        <dbReference type="SAM" id="MobiDB-lite"/>
    </source>
</evidence>
<dbReference type="RefSeq" id="WP_157072615.1">
    <property type="nucleotide sequence ID" value="NZ_CANMLA010000021.1"/>
</dbReference>
<organism evidence="2 3">
    <name type="scientific">Photobacterium sanguinicancri</name>
    <dbReference type="NCBI Taxonomy" id="875932"/>
    <lineage>
        <taxon>Bacteria</taxon>
        <taxon>Pseudomonadati</taxon>
        <taxon>Pseudomonadota</taxon>
        <taxon>Gammaproteobacteria</taxon>
        <taxon>Vibrionales</taxon>
        <taxon>Vibrionaceae</taxon>
        <taxon>Photobacterium</taxon>
    </lineage>
</organism>
<feature type="compositionally biased region" description="Polar residues" evidence="1">
    <location>
        <begin position="41"/>
        <end position="51"/>
    </location>
</feature>
<reference evidence="2" key="1">
    <citation type="submission" date="2023-07" db="EMBL/GenBank/DDBJ databases">
        <title>Genome content predicts the carbon catabolic preferences of heterotrophic bacteria.</title>
        <authorList>
            <person name="Gralka M."/>
        </authorList>
    </citation>
    <scope>NUCLEOTIDE SEQUENCE</scope>
    <source>
        <strain evidence="2">G2M05</strain>
    </source>
</reference>
<protein>
    <submittedName>
        <fullName evidence="2">Uncharacterized protein</fullName>
    </submittedName>
</protein>
<dbReference type="Proteomes" id="UP001170624">
    <property type="component" value="Unassembled WGS sequence"/>
</dbReference>
<evidence type="ECO:0000313" key="2">
    <source>
        <dbReference type="EMBL" id="MDO6544361.1"/>
    </source>
</evidence>
<dbReference type="EMBL" id="JAUOPU010000023">
    <property type="protein sequence ID" value="MDO6544361.1"/>
    <property type="molecule type" value="Genomic_DNA"/>
</dbReference>
<evidence type="ECO:0000313" key="3">
    <source>
        <dbReference type="Proteomes" id="UP001170624"/>
    </source>
</evidence>
<gene>
    <name evidence="2" type="ORF">Q4568_17610</name>
</gene>